<dbReference type="NCBIfam" id="TIGR04265">
    <property type="entry name" value="bac_cardiolipin"/>
    <property type="match status" value="1"/>
</dbReference>
<evidence type="ECO:0000313" key="11">
    <source>
        <dbReference type="EMBL" id="ABK15943.1"/>
    </source>
</evidence>
<name>A0LEU1_SYNFM</name>
<organism evidence="11 12">
    <name type="scientific">Syntrophobacter fumaroxidans (strain DSM 10017 / MPOB)</name>
    <dbReference type="NCBI Taxonomy" id="335543"/>
    <lineage>
        <taxon>Bacteria</taxon>
        <taxon>Pseudomonadati</taxon>
        <taxon>Thermodesulfobacteriota</taxon>
        <taxon>Syntrophobacteria</taxon>
        <taxon>Syntrophobacterales</taxon>
        <taxon>Syntrophobacteraceae</taxon>
        <taxon>Syntrophobacter</taxon>
    </lineage>
</organism>
<keyword evidence="2" id="KW-1003">Cell membrane</keyword>
<dbReference type="SMART" id="SM00155">
    <property type="entry name" value="PLDc"/>
    <property type="match status" value="2"/>
</dbReference>
<dbReference type="OrthoDB" id="9762009at2"/>
<dbReference type="InterPro" id="IPR025202">
    <property type="entry name" value="PLD-like_dom"/>
</dbReference>
<dbReference type="eggNOG" id="COG1502">
    <property type="taxonomic scope" value="Bacteria"/>
</dbReference>
<dbReference type="EC" id="2.7.8.-" evidence="8"/>
<dbReference type="Gene3D" id="3.30.870.10">
    <property type="entry name" value="Endonuclease Chain A"/>
    <property type="match status" value="3"/>
</dbReference>
<dbReference type="Proteomes" id="UP000001784">
    <property type="component" value="Chromosome"/>
</dbReference>
<dbReference type="STRING" id="335543.Sfum_0242"/>
<dbReference type="InterPro" id="IPR001736">
    <property type="entry name" value="PLipase_D/transphosphatidylase"/>
</dbReference>
<reference evidence="11 12" key="1">
    <citation type="submission" date="2006-10" db="EMBL/GenBank/DDBJ databases">
        <title>Complete sequence of Syntrophobacter fumaroxidans MPOB.</title>
        <authorList>
            <consortium name="US DOE Joint Genome Institute"/>
            <person name="Copeland A."/>
            <person name="Lucas S."/>
            <person name="Lapidus A."/>
            <person name="Barry K."/>
            <person name="Detter J.C."/>
            <person name="Glavina del Rio T."/>
            <person name="Hammon N."/>
            <person name="Israni S."/>
            <person name="Pitluck S."/>
            <person name="Goltsman E.G."/>
            <person name="Martinez M."/>
            <person name="Schmutz J."/>
            <person name="Larimer F."/>
            <person name="Land M."/>
            <person name="Hauser L."/>
            <person name="Kyrpides N."/>
            <person name="Kim E."/>
            <person name="Boone D.R."/>
            <person name="Brockman F."/>
            <person name="Culley D."/>
            <person name="Ferry J."/>
            <person name="Gunsalus R."/>
            <person name="McInerney M.J."/>
            <person name="Morrison M."/>
            <person name="Plugge C."/>
            <person name="Rohlin L."/>
            <person name="Scholten J."/>
            <person name="Sieber J."/>
            <person name="Stams A.J.M."/>
            <person name="Worm P."/>
            <person name="Henstra A.M."/>
            <person name="Richardson P."/>
        </authorList>
    </citation>
    <scope>NUCLEOTIDE SEQUENCE [LARGE SCALE GENOMIC DNA]</scope>
    <source>
        <strain evidence="12">DSM 10017 / MPOB</strain>
    </source>
</reference>
<dbReference type="HOGENOM" id="CLU_038053_1_0_7"/>
<proteinExistence type="predicted"/>
<dbReference type="GO" id="GO:0032049">
    <property type="term" value="P:cardiolipin biosynthetic process"/>
    <property type="evidence" value="ECO:0007669"/>
    <property type="project" value="UniProtKB-UniRule"/>
</dbReference>
<evidence type="ECO:0000313" key="12">
    <source>
        <dbReference type="Proteomes" id="UP000001784"/>
    </source>
</evidence>
<keyword evidence="3 11" id="KW-0808">Transferase</keyword>
<dbReference type="EMBL" id="CP000478">
    <property type="protein sequence ID" value="ABK15943.1"/>
    <property type="molecule type" value="Genomic_DNA"/>
</dbReference>
<evidence type="ECO:0000256" key="7">
    <source>
        <dbReference type="ARBA" id="ARBA00023136"/>
    </source>
</evidence>
<comment type="subcellular location">
    <subcellularLocation>
        <location evidence="1">Cell membrane</location>
    </subcellularLocation>
</comment>
<evidence type="ECO:0000256" key="6">
    <source>
        <dbReference type="ARBA" id="ARBA00022989"/>
    </source>
</evidence>
<sequence>MDGFLTAAQWIIPIAMVPVAAHGHSPVGALAWLLFIFFKPWAGLILYFLFGTNLVMRRLTKSYCQRLREVRSFSDLAIMEPHVFGLSSEQTEHRLAKMTERLACMPILQGNEVEFIDNGFAVIDRMIADIGKARDHVHLLFYIFNDDEVGRRVAEALAGAAARGVPCRVVVDAFGSRSLNGSLGEWMVKRGIDFQTLMSINPFRRHLTRLDLRNHRKLAVIDGTIAYTGSMNIETKDYDQGRAEAWHDLMVRVTGPVVMQLQLVFGEDWYLATDKLLEGPGIYPVLDRGGTVPMQAVPTGPMDPTTVLRDLLIAAVSGARERIIITSPYFIPDESLRVALHLASLRGVSVELVIPFNADHPVVGAVARAHFECLIDGGVNIYFHRGVLHAKTMSVDDEVSLVTTANFDRRSLFLHSELSLFLYGREVTARLRDLQSKYIAHSDKVDPARWKRRSVIRRSRDEILKLLSPVL</sequence>
<dbReference type="PROSITE" id="PS50035">
    <property type="entry name" value="PLD"/>
    <property type="match status" value="2"/>
</dbReference>
<evidence type="ECO:0000256" key="4">
    <source>
        <dbReference type="ARBA" id="ARBA00022692"/>
    </source>
</evidence>
<evidence type="ECO:0000256" key="1">
    <source>
        <dbReference type="ARBA" id="ARBA00004236"/>
    </source>
</evidence>
<dbReference type="PANTHER" id="PTHR21248">
    <property type="entry name" value="CARDIOLIPIN SYNTHASE"/>
    <property type="match status" value="1"/>
</dbReference>
<dbReference type="PANTHER" id="PTHR21248:SF22">
    <property type="entry name" value="PHOSPHOLIPASE D"/>
    <property type="match status" value="1"/>
</dbReference>
<evidence type="ECO:0000259" key="10">
    <source>
        <dbReference type="PROSITE" id="PS50035"/>
    </source>
</evidence>
<dbReference type="SUPFAM" id="SSF56024">
    <property type="entry name" value="Phospholipase D/nuclease"/>
    <property type="match status" value="2"/>
</dbReference>
<evidence type="ECO:0000256" key="9">
    <source>
        <dbReference type="SAM" id="Phobius"/>
    </source>
</evidence>
<dbReference type="CDD" id="cd09152">
    <property type="entry name" value="PLDc_EcCLS_like_1"/>
    <property type="match status" value="1"/>
</dbReference>
<accession>A0LEU1</accession>
<evidence type="ECO:0000256" key="8">
    <source>
        <dbReference type="NCBIfam" id="TIGR04265"/>
    </source>
</evidence>
<keyword evidence="4 9" id="KW-0812">Transmembrane</keyword>
<dbReference type="InterPro" id="IPR022924">
    <property type="entry name" value="Cardiolipin_synthase"/>
</dbReference>
<keyword evidence="7 9" id="KW-0472">Membrane</keyword>
<dbReference type="Pfam" id="PF13091">
    <property type="entry name" value="PLDc_2"/>
    <property type="match status" value="2"/>
</dbReference>
<feature type="domain" description="PLD phosphodiesterase" evidence="10">
    <location>
        <begin position="210"/>
        <end position="237"/>
    </location>
</feature>
<keyword evidence="12" id="KW-1185">Reference proteome</keyword>
<keyword evidence="6 9" id="KW-1133">Transmembrane helix</keyword>
<feature type="domain" description="PLD phosphodiesterase" evidence="10">
    <location>
        <begin position="384"/>
        <end position="411"/>
    </location>
</feature>
<dbReference type="CDD" id="cd09158">
    <property type="entry name" value="PLDc_EcCLS_like_2"/>
    <property type="match status" value="1"/>
</dbReference>
<keyword evidence="5" id="KW-0677">Repeat</keyword>
<evidence type="ECO:0000256" key="5">
    <source>
        <dbReference type="ARBA" id="ARBA00022737"/>
    </source>
</evidence>
<dbReference type="RefSeq" id="WP_011697116.1">
    <property type="nucleotide sequence ID" value="NC_008554.1"/>
</dbReference>
<dbReference type="GO" id="GO:0005886">
    <property type="term" value="C:plasma membrane"/>
    <property type="evidence" value="ECO:0007669"/>
    <property type="project" value="UniProtKB-SubCell"/>
</dbReference>
<dbReference type="InParanoid" id="A0LEU1"/>
<dbReference type="KEGG" id="sfu:Sfum_0242"/>
<feature type="transmembrane region" description="Helical" evidence="9">
    <location>
        <begin position="33"/>
        <end position="56"/>
    </location>
</feature>
<dbReference type="GO" id="GO:0008808">
    <property type="term" value="F:cardiolipin synthase activity"/>
    <property type="evidence" value="ECO:0007669"/>
    <property type="project" value="UniProtKB-UniRule"/>
</dbReference>
<protein>
    <recommendedName>
        <fullName evidence="8">Cardiolipin synthase</fullName>
        <ecNumber evidence="8">2.7.8.-</ecNumber>
    </recommendedName>
</protein>
<dbReference type="FunCoup" id="A0LEU1">
    <property type="interactions" value="98"/>
</dbReference>
<evidence type="ECO:0000256" key="2">
    <source>
        <dbReference type="ARBA" id="ARBA00022475"/>
    </source>
</evidence>
<gene>
    <name evidence="11" type="ordered locus">Sfum_0242</name>
</gene>
<dbReference type="AlphaFoldDB" id="A0LEU1"/>
<evidence type="ECO:0000256" key="3">
    <source>
        <dbReference type="ARBA" id="ARBA00022679"/>
    </source>
</evidence>